<dbReference type="Gene3D" id="3.30.70.100">
    <property type="match status" value="1"/>
</dbReference>
<dbReference type="GO" id="GO:0062192">
    <property type="term" value="F:L-rhamnose mutarotase activity"/>
    <property type="evidence" value="ECO:0007669"/>
    <property type="project" value="UniProtKB-UniRule"/>
</dbReference>
<dbReference type="GO" id="GO:0005737">
    <property type="term" value="C:cytoplasm"/>
    <property type="evidence" value="ECO:0007669"/>
    <property type="project" value="InterPro"/>
</dbReference>
<evidence type="ECO:0000256" key="4">
    <source>
        <dbReference type="ARBA" id="ARBA00023308"/>
    </source>
</evidence>
<keyword evidence="2" id="KW-0413">Isomerase</keyword>
<accession>A0A8J2V370</accession>
<keyword evidence="3" id="KW-0119">Carbohydrate metabolism</keyword>
<comment type="caution">
    <text evidence="6">The sequence shown here is derived from an EMBL/GenBank/DDBJ whole genome shotgun (WGS) entry which is preliminary data.</text>
</comment>
<dbReference type="EMBL" id="BMGH01000001">
    <property type="protein sequence ID" value="GGD11885.1"/>
    <property type="molecule type" value="Genomic_DNA"/>
</dbReference>
<dbReference type="SUPFAM" id="SSF54909">
    <property type="entry name" value="Dimeric alpha+beta barrel"/>
    <property type="match status" value="1"/>
</dbReference>
<evidence type="ECO:0000256" key="5">
    <source>
        <dbReference type="NCBIfam" id="TIGR02625"/>
    </source>
</evidence>
<dbReference type="InterPro" id="IPR011008">
    <property type="entry name" value="Dimeric_a/b-barrel"/>
</dbReference>
<dbReference type="InterPro" id="IPR013448">
    <property type="entry name" value="L-rhamnose_mutarotase"/>
</dbReference>
<name>A0A8J2V370_9PROT</name>
<dbReference type="NCBIfam" id="TIGR02625">
    <property type="entry name" value="YiiL_rotase"/>
    <property type="match status" value="1"/>
</dbReference>
<protein>
    <recommendedName>
        <fullName evidence="5">L-rhamnose mutarotase</fullName>
        <ecNumber evidence="5">5.1.3.32</ecNumber>
    </recommendedName>
</protein>
<proteinExistence type="predicted"/>
<dbReference type="Pfam" id="PF05336">
    <property type="entry name" value="rhaM"/>
    <property type="match status" value="1"/>
</dbReference>
<gene>
    <name evidence="6" type="primary">rhaM</name>
    <name evidence="6" type="ORF">GCM10011342_20870</name>
</gene>
<organism evidence="6 7">
    <name type="scientific">Aquisalinus flavus</name>
    <dbReference type="NCBI Taxonomy" id="1526572"/>
    <lineage>
        <taxon>Bacteria</taxon>
        <taxon>Pseudomonadati</taxon>
        <taxon>Pseudomonadota</taxon>
        <taxon>Alphaproteobacteria</taxon>
        <taxon>Parvularculales</taxon>
        <taxon>Parvularculaceae</taxon>
        <taxon>Aquisalinus</taxon>
    </lineage>
</organism>
<evidence type="ECO:0000256" key="3">
    <source>
        <dbReference type="ARBA" id="ARBA00023277"/>
    </source>
</evidence>
<reference evidence="6" key="2">
    <citation type="submission" date="2020-09" db="EMBL/GenBank/DDBJ databases">
        <authorList>
            <person name="Sun Q."/>
            <person name="Zhou Y."/>
        </authorList>
    </citation>
    <scope>NUCLEOTIDE SEQUENCE</scope>
    <source>
        <strain evidence="6">CGMCC 1.12921</strain>
    </source>
</reference>
<dbReference type="Proteomes" id="UP000613582">
    <property type="component" value="Unassembled WGS sequence"/>
</dbReference>
<dbReference type="GO" id="GO:0019301">
    <property type="term" value="P:rhamnose catabolic process"/>
    <property type="evidence" value="ECO:0007669"/>
    <property type="project" value="UniProtKB-UniRule"/>
</dbReference>
<keyword evidence="7" id="KW-1185">Reference proteome</keyword>
<sequence>MDQTAEIRAFTMQLLPGNVEEYRKRHDEIWPQLSKLLSESGIYDYSIFLDRQSLTLFACMKLAPGHSLASLPDHPVMRQWWEYMAPLMETAPTNEPVTHDLDQVFYMK</sequence>
<keyword evidence="4" id="KW-0684">Rhamnose metabolism</keyword>
<dbReference type="RefSeq" id="WP_188158480.1">
    <property type="nucleotide sequence ID" value="NZ_BMGH01000001.1"/>
</dbReference>
<keyword evidence="1" id="KW-0963">Cytoplasm</keyword>
<reference evidence="6" key="1">
    <citation type="journal article" date="2014" name="Int. J. Syst. Evol. Microbiol.">
        <title>Complete genome sequence of Corynebacterium casei LMG S-19264T (=DSM 44701T), isolated from a smear-ripened cheese.</title>
        <authorList>
            <consortium name="US DOE Joint Genome Institute (JGI-PGF)"/>
            <person name="Walter F."/>
            <person name="Albersmeier A."/>
            <person name="Kalinowski J."/>
            <person name="Ruckert C."/>
        </authorList>
    </citation>
    <scope>NUCLEOTIDE SEQUENCE</scope>
    <source>
        <strain evidence="6">CGMCC 1.12921</strain>
    </source>
</reference>
<evidence type="ECO:0000313" key="6">
    <source>
        <dbReference type="EMBL" id="GGD11885.1"/>
    </source>
</evidence>
<dbReference type="AlphaFoldDB" id="A0A8J2V370"/>
<dbReference type="EC" id="5.1.3.32" evidence="5"/>
<evidence type="ECO:0000256" key="2">
    <source>
        <dbReference type="ARBA" id="ARBA00023235"/>
    </source>
</evidence>
<evidence type="ECO:0000313" key="7">
    <source>
        <dbReference type="Proteomes" id="UP000613582"/>
    </source>
</evidence>
<evidence type="ECO:0000256" key="1">
    <source>
        <dbReference type="ARBA" id="ARBA00022490"/>
    </source>
</evidence>
<dbReference type="InterPro" id="IPR008000">
    <property type="entry name" value="Rham/fucose_mutarotase"/>
</dbReference>
<dbReference type="PANTHER" id="PTHR34389:SF2">
    <property type="entry name" value="L-RHAMNOSE MUTAROTASE"/>
    <property type="match status" value="1"/>
</dbReference>
<dbReference type="PANTHER" id="PTHR34389">
    <property type="entry name" value="L-RHAMNOSE MUTAROTASE"/>
    <property type="match status" value="1"/>
</dbReference>